<feature type="transmembrane region" description="Helical" evidence="1">
    <location>
        <begin position="90"/>
        <end position="111"/>
    </location>
</feature>
<proteinExistence type="predicted"/>
<keyword evidence="1" id="KW-0472">Membrane</keyword>
<feature type="transmembrane region" description="Helical" evidence="1">
    <location>
        <begin position="48"/>
        <end position="69"/>
    </location>
</feature>
<reference evidence="2 3" key="1">
    <citation type="journal article" date="2024" name="IMA Fungus">
        <title>IMA Genome - F19 : A genome assembly and annotation guide to empower mycologists, including annotated draft genome sequences of Ceratocystis pirilliformis, Diaporthe australafricana, Fusarium ophioides, Paecilomyces lecythidis, and Sporothrix stenoceras.</title>
        <authorList>
            <person name="Aylward J."/>
            <person name="Wilson A.M."/>
            <person name="Visagie C.M."/>
            <person name="Spraker J."/>
            <person name="Barnes I."/>
            <person name="Buitendag C."/>
            <person name="Ceriani C."/>
            <person name="Del Mar Angel L."/>
            <person name="du Plessis D."/>
            <person name="Fuchs T."/>
            <person name="Gasser K."/>
            <person name="Kramer D."/>
            <person name="Li W."/>
            <person name="Munsamy K."/>
            <person name="Piso A."/>
            <person name="Price J.L."/>
            <person name="Sonnekus B."/>
            <person name="Thomas C."/>
            <person name="van der Nest A."/>
            <person name="van Dijk A."/>
            <person name="van Heerden A."/>
            <person name="van Vuuren N."/>
            <person name="Yilmaz N."/>
            <person name="Duong T.A."/>
            <person name="van der Merwe N.A."/>
            <person name="Wingfield M.J."/>
            <person name="Wingfield B.D."/>
        </authorList>
    </citation>
    <scope>NUCLEOTIDE SEQUENCE [LARGE SCALE GENOMIC DNA]</scope>
    <source>
        <strain evidence="2 3">CMW 5346</strain>
    </source>
</reference>
<accession>A0ABR3YVB3</accession>
<sequence length="183" mass="20367">MTRRVRSAPAYEFAQLALRVLALALEMATLSVLTYLSVVFWYDHATNPIAYVGTTLALVTDAAEVLTLLTLSPPENTGTPPRRRCFQARIAWIALGDVTSAVLLFFSWIWLITHGMFWSCTVAEGSDDNKNNSPTLANCDATFPNDDLQRFSWVLPFVLAALHLVAVMVYCSALQRRALQQAR</sequence>
<gene>
    <name evidence="2" type="ORF">Sste5346_007339</name>
</gene>
<dbReference type="EMBL" id="JAWCUI010000048">
    <property type="protein sequence ID" value="KAL1891995.1"/>
    <property type="molecule type" value="Genomic_DNA"/>
</dbReference>
<feature type="transmembrane region" description="Helical" evidence="1">
    <location>
        <begin position="153"/>
        <end position="173"/>
    </location>
</feature>
<evidence type="ECO:0000313" key="3">
    <source>
        <dbReference type="Proteomes" id="UP001583186"/>
    </source>
</evidence>
<organism evidence="2 3">
    <name type="scientific">Sporothrix stenoceras</name>
    <dbReference type="NCBI Taxonomy" id="5173"/>
    <lineage>
        <taxon>Eukaryota</taxon>
        <taxon>Fungi</taxon>
        <taxon>Dikarya</taxon>
        <taxon>Ascomycota</taxon>
        <taxon>Pezizomycotina</taxon>
        <taxon>Sordariomycetes</taxon>
        <taxon>Sordariomycetidae</taxon>
        <taxon>Ophiostomatales</taxon>
        <taxon>Ophiostomataceae</taxon>
        <taxon>Sporothrix</taxon>
    </lineage>
</organism>
<feature type="transmembrane region" description="Helical" evidence="1">
    <location>
        <begin position="20"/>
        <end position="42"/>
    </location>
</feature>
<keyword evidence="1" id="KW-1133">Transmembrane helix</keyword>
<keyword evidence="3" id="KW-1185">Reference proteome</keyword>
<evidence type="ECO:0000256" key="1">
    <source>
        <dbReference type="SAM" id="Phobius"/>
    </source>
</evidence>
<keyword evidence="1" id="KW-0812">Transmembrane</keyword>
<protein>
    <submittedName>
        <fullName evidence="2">Uncharacterized protein</fullName>
    </submittedName>
</protein>
<evidence type="ECO:0000313" key="2">
    <source>
        <dbReference type="EMBL" id="KAL1891995.1"/>
    </source>
</evidence>
<dbReference type="Proteomes" id="UP001583186">
    <property type="component" value="Unassembled WGS sequence"/>
</dbReference>
<name>A0ABR3YVB3_9PEZI</name>
<comment type="caution">
    <text evidence="2">The sequence shown here is derived from an EMBL/GenBank/DDBJ whole genome shotgun (WGS) entry which is preliminary data.</text>
</comment>